<feature type="non-terminal residue" evidence="2">
    <location>
        <position position="1"/>
    </location>
</feature>
<gene>
    <name evidence="2" type="ORF">KY084_10340</name>
</gene>
<feature type="region of interest" description="Disordered" evidence="1">
    <location>
        <begin position="1"/>
        <end position="20"/>
    </location>
</feature>
<evidence type="ECO:0000313" key="2">
    <source>
        <dbReference type="EMBL" id="MBW4331269.1"/>
    </source>
</evidence>
<name>A0ABS6XM31_9SPHN</name>
<sequence length="74" mass="8693">GCSPIPRQQHHAPKKTEDARHQELIRWSVQEVRRIAVKLAQRRIEPACNIAWSCWRRVHQAAAKRAHLKTKLQL</sequence>
<evidence type="ECO:0000313" key="3">
    <source>
        <dbReference type="Proteomes" id="UP001197214"/>
    </source>
</evidence>
<organism evidence="2 3">
    <name type="scientific">Stakelama flava</name>
    <dbReference type="NCBI Taxonomy" id="2860338"/>
    <lineage>
        <taxon>Bacteria</taxon>
        <taxon>Pseudomonadati</taxon>
        <taxon>Pseudomonadota</taxon>
        <taxon>Alphaproteobacteria</taxon>
        <taxon>Sphingomonadales</taxon>
        <taxon>Sphingomonadaceae</taxon>
        <taxon>Stakelama</taxon>
    </lineage>
</organism>
<reference evidence="2 3" key="1">
    <citation type="submission" date="2021-07" db="EMBL/GenBank/DDBJ databases">
        <title>Stakelama flava sp. nov., a novel endophytic bacterium isolated from branch of Kandelia candel.</title>
        <authorList>
            <person name="Tuo L."/>
        </authorList>
    </citation>
    <scope>NUCLEOTIDE SEQUENCE [LARGE SCALE GENOMIC DNA]</scope>
    <source>
        <strain evidence="2 3">CBK3Z-3</strain>
    </source>
</reference>
<proteinExistence type="predicted"/>
<keyword evidence="3" id="KW-1185">Reference proteome</keyword>
<evidence type="ECO:0000256" key="1">
    <source>
        <dbReference type="SAM" id="MobiDB-lite"/>
    </source>
</evidence>
<evidence type="ECO:0008006" key="4">
    <source>
        <dbReference type="Google" id="ProtNLM"/>
    </source>
</evidence>
<dbReference type="Proteomes" id="UP001197214">
    <property type="component" value="Unassembled WGS sequence"/>
</dbReference>
<accession>A0ABS6XM31</accession>
<comment type="caution">
    <text evidence="2">The sequence shown here is derived from an EMBL/GenBank/DDBJ whole genome shotgun (WGS) entry which is preliminary data.</text>
</comment>
<dbReference type="EMBL" id="JAHWZX010000009">
    <property type="protein sequence ID" value="MBW4331269.1"/>
    <property type="molecule type" value="Genomic_DNA"/>
</dbReference>
<protein>
    <recommendedName>
        <fullName evidence="4">Transposase</fullName>
    </recommendedName>
</protein>
<dbReference type="RefSeq" id="WP_219238395.1">
    <property type="nucleotide sequence ID" value="NZ_JAHWZX010000009.1"/>
</dbReference>